<feature type="transmembrane region" description="Helical" evidence="1">
    <location>
        <begin position="27"/>
        <end position="44"/>
    </location>
</feature>
<keyword evidence="1" id="KW-0812">Transmembrane</keyword>
<organism evidence="2 3">
    <name type="scientific">Porphyromonas gingivicanis</name>
    <dbReference type="NCBI Taxonomy" id="266762"/>
    <lineage>
        <taxon>Bacteria</taxon>
        <taxon>Pseudomonadati</taxon>
        <taxon>Bacteroidota</taxon>
        <taxon>Bacteroidia</taxon>
        <taxon>Bacteroidales</taxon>
        <taxon>Porphyromonadaceae</taxon>
        <taxon>Porphyromonas</taxon>
    </lineage>
</organism>
<name>A0A0A2G5Q6_9PORP</name>
<gene>
    <name evidence="2" type="ORF">HQ36_05700</name>
</gene>
<dbReference type="EMBL" id="JQZW01000009">
    <property type="protein sequence ID" value="KGN97757.1"/>
    <property type="molecule type" value="Genomic_DNA"/>
</dbReference>
<sequence length="129" mass="14583">MNITSLVLSILTITSFMSKCDLVTTTILGFIAIVLNLSSLLVSSKEKSLEYFLRAEKVNMLWKKSRDIENLIKAGVLSKEEIAKELLYFQSEAEKNALTPLYIAPEDYEKARKQLAQGQKSYTSEDLNL</sequence>
<evidence type="ECO:0000256" key="1">
    <source>
        <dbReference type="SAM" id="Phobius"/>
    </source>
</evidence>
<keyword evidence="3" id="KW-1185">Reference proteome</keyword>
<evidence type="ECO:0008006" key="4">
    <source>
        <dbReference type="Google" id="ProtNLM"/>
    </source>
</evidence>
<reference evidence="2 3" key="1">
    <citation type="submission" date="2014-08" db="EMBL/GenBank/DDBJ databases">
        <title>Porphyromonas gingivicanis strain:COT-022_OH1391 Genome sequencing.</title>
        <authorList>
            <person name="Wallis C."/>
            <person name="Deusch O."/>
            <person name="O'Flynn C."/>
            <person name="Davis I."/>
            <person name="Jospin G."/>
            <person name="Darling A.E."/>
            <person name="Coil D.A."/>
            <person name="Alexiev A."/>
            <person name="Horsfall A."/>
            <person name="Kirkwood N."/>
            <person name="Harris S."/>
            <person name="Eisen J.A."/>
        </authorList>
    </citation>
    <scope>NUCLEOTIDE SEQUENCE [LARGE SCALE GENOMIC DNA]</scope>
    <source>
        <strain evidence="3">COT-022 OH1391</strain>
    </source>
</reference>
<keyword evidence="1" id="KW-1133">Transmembrane helix</keyword>
<evidence type="ECO:0000313" key="3">
    <source>
        <dbReference type="Proteomes" id="UP000030134"/>
    </source>
</evidence>
<protein>
    <recommendedName>
        <fullName evidence="4">SMODS and SLOG-associating 2TM effector domain-containing protein</fullName>
    </recommendedName>
</protein>
<dbReference type="AlphaFoldDB" id="A0A0A2G5Q6"/>
<proteinExistence type="predicted"/>
<evidence type="ECO:0000313" key="2">
    <source>
        <dbReference type="EMBL" id="KGN97757.1"/>
    </source>
</evidence>
<accession>A0A0A2G5Q6</accession>
<dbReference type="STRING" id="266762.HQ36_05700"/>
<keyword evidence="1" id="KW-0472">Membrane</keyword>
<dbReference type="Proteomes" id="UP000030134">
    <property type="component" value="Unassembled WGS sequence"/>
</dbReference>
<comment type="caution">
    <text evidence="2">The sequence shown here is derived from an EMBL/GenBank/DDBJ whole genome shotgun (WGS) entry which is preliminary data.</text>
</comment>